<sequence>MRIEVSTTRQVARVVLRWRRPVPAGALVLGDAWERSYGELEWASVRPERVLPWSVLLHDPATGATEGLGVAVRGGALAFWQCDPLGVTLTLDLRSGGAAVRPGDRAVHAATVHRVEGGDGPFRVQQELMRALCADPLRRSGPLVGANNWYYAYGRDFGIDAVVRDARMVADLVGDHSVRPFGVIDDGWSSDGTADHLAASPGPWLQGRPDRFPDMADAADALLAEGVRPGVWYRPLLTRDASVAGIRGPRDGALALDPSSGAVLDLVAADVDRLRGWGYELIKHDFSTYDLLGAWGPDFGASPGDGPALADPSSTTAEALVAFYRTVHAAAGASLVLGCNVVGHLAAGLVDAQRIGDDTSGLDWDRTRRVGVNTLAFRLAQHDAFFTADADCVASTPGTDWALNRQFLDLVARSGTALFVSVDPATRSDAVDADLAAALRLALDGGTPGGIEPLDWMHSPTPSRWRAGDEVVDYSWLADEGADAFEPFASASPDPAA</sequence>
<protein>
    <recommendedName>
        <fullName evidence="3">Alpha-galactosidase</fullName>
    </recommendedName>
</protein>
<keyword evidence="2" id="KW-1185">Reference proteome</keyword>
<reference evidence="1 2" key="1">
    <citation type="submission" date="2018-03" db="EMBL/GenBank/DDBJ databases">
        <title>Bacteriophage NCPPB3778 and a type I-E CRISPR drive the evolution of the US Biological Select Agent, Rathayibacter toxicus.</title>
        <authorList>
            <person name="Davis E.W.II."/>
            <person name="Tabima J.F."/>
            <person name="Weisberg A.J."/>
            <person name="Dantas Lopes L."/>
            <person name="Wiseman M.S."/>
            <person name="Wiseman M.S."/>
            <person name="Pupko T."/>
            <person name="Belcher M.S."/>
            <person name="Sechler A.J."/>
            <person name="Tancos M.A."/>
            <person name="Schroeder B.K."/>
            <person name="Murray T.D."/>
            <person name="Luster D.G."/>
            <person name="Schneider W.L."/>
            <person name="Rogers E."/>
            <person name="Andreote F.D."/>
            <person name="Grunwald N.J."/>
            <person name="Putnam M.L."/>
            <person name="Chang J.H."/>
        </authorList>
    </citation>
    <scope>NUCLEOTIDE SEQUENCE [LARGE SCALE GENOMIC DNA]</scope>
    <source>
        <strain evidence="1 2">DSM 15933</strain>
    </source>
</reference>
<dbReference type="InterPro" id="IPR017853">
    <property type="entry name" value="GH"/>
</dbReference>
<dbReference type="Gene3D" id="3.20.20.70">
    <property type="entry name" value="Aldolase class I"/>
    <property type="match status" value="1"/>
</dbReference>
<dbReference type="Proteomes" id="UP000241085">
    <property type="component" value="Unassembled WGS sequence"/>
</dbReference>
<evidence type="ECO:0000313" key="2">
    <source>
        <dbReference type="Proteomes" id="UP000241085"/>
    </source>
</evidence>
<dbReference type="EMBL" id="PZPL01000001">
    <property type="protein sequence ID" value="PTL74623.1"/>
    <property type="molecule type" value="Genomic_DNA"/>
</dbReference>
<evidence type="ECO:0008006" key="3">
    <source>
        <dbReference type="Google" id="ProtNLM"/>
    </source>
</evidence>
<name>A0A2T4UYL2_9MICO</name>
<organism evidence="1 2">
    <name type="scientific">Rathayibacter caricis DSM 15933</name>
    <dbReference type="NCBI Taxonomy" id="1328867"/>
    <lineage>
        <taxon>Bacteria</taxon>
        <taxon>Bacillati</taxon>
        <taxon>Actinomycetota</taxon>
        <taxon>Actinomycetes</taxon>
        <taxon>Micrococcales</taxon>
        <taxon>Microbacteriaceae</taxon>
        <taxon>Rathayibacter</taxon>
    </lineage>
</organism>
<dbReference type="AlphaFoldDB" id="A0A2T4UYL2"/>
<dbReference type="SUPFAM" id="SSF51445">
    <property type="entry name" value="(Trans)glycosidases"/>
    <property type="match status" value="1"/>
</dbReference>
<evidence type="ECO:0000313" key="1">
    <source>
        <dbReference type="EMBL" id="PTL74623.1"/>
    </source>
</evidence>
<accession>A0A2T4UYL2</accession>
<proteinExistence type="predicted"/>
<dbReference type="InterPro" id="IPR013785">
    <property type="entry name" value="Aldolase_TIM"/>
</dbReference>
<comment type="caution">
    <text evidence="1">The sequence shown here is derived from an EMBL/GenBank/DDBJ whole genome shotgun (WGS) entry which is preliminary data.</text>
</comment>
<gene>
    <name evidence="1" type="ORF">C1I63_05575</name>
</gene>